<keyword evidence="7" id="KW-0762">Sugar transport</keyword>
<keyword evidence="4 5" id="KW-0472">Membrane</keyword>
<feature type="transmembrane region" description="Helical" evidence="5">
    <location>
        <begin position="182"/>
        <end position="203"/>
    </location>
</feature>
<sequence length="276" mass="30739">MTLIQSKQNKFIAYTTLVLFACFFLLPGYILLTTSLKSFSQASISNMWDLPTQFSWQGFMTALKKLGPHLLNSFYLVIPATFFSAILGSFNGYILSQWKFKGSDTLFALLLFGMFIPYQSILIPLVKFLQEINLYGSMPGLIFVHVIYGIPITTLMFRNYYAEVPSSLTDAAQVDGAGIVGIYRHIFFPISLPGFVVVVIWQFTNIWNEFLFAVTITNSPANQPITVALVNLAGSQVVEWNVQMSGALVAALPTLIIYILFGRYFIEGLLAGSVKG</sequence>
<keyword evidence="5" id="KW-0813">Transport</keyword>
<feature type="transmembrane region" description="Helical" evidence="5">
    <location>
        <begin position="247"/>
        <end position="266"/>
    </location>
</feature>
<keyword evidence="2 5" id="KW-0812">Transmembrane</keyword>
<comment type="subcellular location">
    <subcellularLocation>
        <location evidence="5">Cell membrane</location>
        <topology evidence="5">Multi-pass membrane protein</topology>
    </subcellularLocation>
    <subcellularLocation>
        <location evidence="1">Membrane</location>
        <topology evidence="1">Multi-pass membrane protein</topology>
    </subcellularLocation>
</comment>
<dbReference type="HOGENOM" id="CLU_016047_1_2_9"/>
<dbReference type="GO" id="GO:0055085">
    <property type="term" value="P:transmembrane transport"/>
    <property type="evidence" value="ECO:0007669"/>
    <property type="project" value="InterPro"/>
</dbReference>
<feature type="transmembrane region" description="Helical" evidence="5">
    <location>
        <begin position="12"/>
        <end position="32"/>
    </location>
</feature>
<dbReference type="PATRIC" id="fig|748449.3.peg.1280"/>
<gene>
    <name evidence="7" type="ordered locus">Halha_1323</name>
</gene>
<keyword evidence="8" id="KW-1185">Reference proteome</keyword>
<evidence type="ECO:0000256" key="4">
    <source>
        <dbReference type="ARBA" id="ARBA00023136"/>
    </source>
</evidence>
<feature type="domain" description="ABC transmembrane type-1" evidence="6">
    <location>
        <begin position="70"/>
        <end position="261"/>
    </location>
</feature>
<dbReference type="GO" id="GO:0005886">
    <property type="term" value="C:plasma membrane"/>
    <property type="evidence" value="ECO:0007669"/>
    <property type="project" value="UniProtKB-SubCell"/>
</dbReference>
<reference evidence="8" key="1">
    <citation type="submission" date="2012-02" db="EMBL/GenBank/DDBJ databases">
        <title>The complete genome of Halobacteroides halobius DSM 5150.</title>
        <authorList>
            <person name="Lucas S."/>
            <person name="Copeland A."/>
            <person name="Lapidus A."/>
            <person name="Glavina del Rio T."/>
            <person name="Dalin E."/>
            <person name="Tice H."/>
            <person name="Bruce D."/>
            <person name="Goodwin L."/>
            <person name="Pitluck S."/>
            <person name="Peters L."/>
            <person name="Mikhailova N."/>
            <person name="Gu W."/>
            <person name="Kyrpides N."/>
            <person name="Mavromatis K."/>
            <person name="Ivanova N."/>
            <person name="Brettin T."/>
            <person name="Detter J.C."/>
            <person name="Han C."/>
            <person name="Larimer F."/>
            <person name="Land M."/>
            <person name="Hauser L."/>
            <person name="Markowitz V."/>
            <person name="Cheng J.-F."/>
            <person name="Hugenholtz P."/>
            <person name="Woyke T."/>
            <person name="Wu D."/>
            <person name="Tindall B."/>
            <person name="Pomrenke H."/>
            <person name="Brambilla E."/>
            <person name="Klenk H.-P."/>
            <person name="Eisen J.A."/>
        </authorList>
    </citation>
    <scope>NUCLEOTIDE SEQUENCE [LARGE SCALE GENOMIC DNA]</scope>
    <source>
        <strain evidence="8">ATCC 35273 / DSM 5150 / MD-1</strain>
    </source>
</reference>
<evidence type="ECO:0000256" key="3">
    <source>
        <dbReference type="ARBA" id="ARBA00022989"/>
    </source>
</evidence>
<dbReference type="eggNOG" id="COG0395">
    <property type="taxonomic scope" value="Bacteria"/>
</dbReference>
<name>L0KB07_HALHC</name>
<evidence type="ECO:0000256" key="5">
    <source>
        <dbReference type="RuleBase" id="RU363032"/>
    </source>
</evidence>
<feature type="transmembrane region" description="Helical" evidence="5">
    <location>
        <begin position="106"/>
        <end position="126"/>
    </location>
</feature>
<dbReference type="SUPFAM" id="SSF161098">
    <property type="entry name" value="MetI-like"/>
    <property type="match status" value="1"/>
</dbReference>
<feature type="transmembrane region" description="Helical" evidence="5">
    <location>
        <begin position="73"/>
        <end position="94"/>
    </location>
</feature>
<dbReference type="CDD" id="cd06261">
    <property type="entry name" value="TM_PBP2"/>
    <property type="match status" value="1"/>
</dbReference>
<comment type="similarity">
    <text evidence="5">Belongs to the binding-protein-dependent transport system permease family.</text>
</comment>
<keyword evidence="3 5" id="KW-1133">Transmembrane helix</keyword>
<dbReference type="PROSITE" id="PS50928">
    <property type="entry name" value="ABC_TM1"/>
    <property type="match status" value="1"/>
</dbReference>
<dbReference type="Pfam" id="PF00528">
    <property type="entry name" value="BPD_transp_1"/>
    <property type="match status" value="1"/>
</dbReference>
<dbReference type="PANTHER" id="PTHR43879">
    <property type="entry name" value="ABC TRANSPORTER PERMEASE PROTEIN"/>
    <property type="match status" value="1"/>
</dbReference>
<dbReference type="InterPro" id="IPR035906">
    <property type="entry name" value="MetI-like_sf"/>
</dbReference>
<dbReference type="InterPro" id="IPR000515">
    <property type="entry name" value="MetI-like"/>
</dbReference>
<dbReference type="STRING" id="748449.Halha_1323"/>
<dbReference type="Proteomes" id="UP000010880">
    <property type="component" value="Chromosome"/>
</dbReference>
<feature type="transmembrane region" description="Helical" evidence="5">
    <location>
        <begin position="138"/>
        <end position="161"/>
    </location>
</feature>
<dbReference type="RefSeq" id="WP_015326990.1">
    <property type="nucleotide sequence ID" value="NC_019978.1"/>
</dbReference>
<evidence type="ECO:0000313" key="8">
    <source>
        <dbReference type="Proteomes" id="UP000010880"/>
    </source>
</evidence>
<dbReference type="PANTHER" id="PTHR43879:SF1">
    <property type="entry name" value="GLUCOSE IMPORT SYSTEM PERMEASE PROTEIN GLCU"/>
    <property type="match status" value="1"/>
</dbReference>
<dbReference type="EMBL" id="CP003359">
    <property type="protein sequence ID" value="AGB41268.1"/>
    <property type="molecule type" value="Genomic_DNA"/>
</dbReference>
<evidence type="ECO:0000259" key="6">
    <source>
        <dbReference type="PROSITE" id="PS50928"/>
    </source>
</evidence>
<evidence type="ECO:0000256" key="1">
    <source>
        <dbReference type="ARBA" id="ARBA00004141"/>
    </source>
</evidence>
<evidence type="ECO:0000313" key="7">
    <source>
        <dbReference type="EMBL" id="AGB41268.1"/>
    </source>
</evidence>
<dbReference type="AlphaFoldDB" id="L0KB07"/>
<dbReference type="OrthoDB" id="42677at2"/>
<dbReference type="Gene3D" id="1.10.3720.10">
    <property type="entry name" value="MetI-like"/>
    <property type="match status" value="1"/>
</dbReference>
<evidence type="ECO:0000256" key="2">
    <source>
        <dbReference type="ARBA" id="ARBA00022692"/>
    </source>
</evidence>
<dbReference type="KEGG" id="hhl:Halha_1323"/>
<organism evidence="7 8">
    <name type="scientific">Halobacteroides halobius (strain ATCC 35273 / DSM 5150 / MD-1)</name>
    <dbReference type="NCBI Taxonomy" id="748449"/>
    <lineage>
        <taxon>Bacteria</taxon>
        <taxon>Bacillati</taxon>
        <taxon>Bacillota</taxon>
        <taxon>Clostridia</taxon>
        <taxon>Halanaerobiales</taxon>
        <taxon>Halobacteroidaceae</taxon>
        <taxon>Halobacteroides</taxon>
    </lineage>
</organism>
<accession>L0KB07</accession>
<dbReference type="PROSITE" id="PS51257">
    <property type="entry name" value="PROKAR_LIPOPROTEIN"/>
    <property type="match status" value="1"/>
</dbReference>
<protein>
    <submittedName>
        <fullName evidence="7">ABC-type sugar transport system, permease component</fullName>
    </submittedName>
</protein>
<proteinExistence type="inferred from homology"/>